<evidence type="ECO:0000313" key="2">
    <source>
        <dbReference type="EMBL" id="JAH97800.1"/>
    </source>
</evidence>
<dbReference type="EMBL" id="GBXM01010777">
    <property type="protein sequence ID" value="JAH97800.1"/>
    <property type="molecule type" value="Transcribed_RNA"/>
</dbReference>
<reference evidence="2" key="2">
    <citation type="journal article" date="2015" name="Fish Shellfish Immunol.">
        <title>Early steps in the European eel (Anguilla anguilla)-Vibrio vulnificus interaction in the gills: Role of the RtxA13 toxin.</title>
        <authorList>
            <person name="Callol A."/>
            <person name="Pajuelo D."/>
            <person name="Ebbesson L."/>
            <person name="Teles M."/>
            <person name="MacKenzie S."/>
            <person name="Amaro C."/>
        </authorList>
    </citation>
    <scope>NUCLEOTIDE SEQUENCE</scope>
</reference>
<proteinExistence type="predicted"/>
<protein>
    <submittedName>
        <fullName evidence="2">Uncharacterized protein</fullName>
    </submittedName>
</protein>
<sequence>MKTEYYLIIYHKKNPNVFYKAKVNCSQVLKKQKKTFLIRCASAERPRGAHYFSFTIIYCCVFIFGEAVFVLFR</sequence>
<name>A0A0E9X7J6_ANGAN</name>
<organism evidence="2">
    <name type="scientific">Anguilla anguilla</name>
    <name type="common">European freshwater eel</name>
    <name type="synonym">Muraena anguilla</name>
    <dbReference type="NCBI Taxonomy" id="7936"/>
    <lineage>
        <taxon>Eukaryota</taxon>
        <taxon>Metazoa</taxon>
        <taxon>Chordata</taxon>
        <taxon>Craniata</taxon>
        <taxon>Vertebrata</taxon>
        <taxon>Euteleostomi</taxon>
        <taxon>Actinopterygii</taxon>
        <taxon>Neopterygii</taxon>
        <taxon>Teleostei</taxon>
        <taxon>Anguilliformes</taxon>
        <taxon>Anguillidae</taxon>
        <taxon>Anguilla</taxon>
    </lineage>
</organism>
<keyword evidence="1" id="KW-1133">Transmembrane helix</keyword>
<keyword evidence="1" id="KW-0812">Transmembrane</keyword>
<feature type="transmembrane region" description="Helical" evidence="1">
    <location>
        <begin position="51"/>
        <end position="72"/>
    </location>
</feature>
<reference evidence="2" key="1">
    <citation type="submission" date="2014-11" db="EMBL/GenBank/DDBJ databases">
        <authorList>
            <person name="Amaro Gonzalez C."/>
        </authorList>
    </citation>
    <scope>NUCLEOTIDE SEQUENCE</scope>
</reference>
<keyword evidence="1" id="KW-0472">Membrane</keyword>
<dbReference type="AlphaFoldDB" id="A0A0E9X7J6"/>
<evidence type="ECO:0000256" key="1">
    <source>
        <dbReference type="SAM" id="Phobius"/>
    </source>
</evidence>
<accession>A0A0E9X7J6</accession>